<keyword evidence="3" id="KW-1185">Reference proteome</keyword>
<reference evidence="3" key="1">
    <citation type="journal article" date="2019" name="Int. J. Syst. Evol. Microbiol.">
        <title>The Global Catalogue of Microorganisms (GCM) 10K type strain sequencing project: providing services to taxonomists for standard genome sequencing and annotation.</title>
        <authorList>
            <consortium name="The Broad Institute Genomics Platform"/>
            <consortium name="The Broad Institute Genome Sequencing Center for Infectious Disease"/>
            <person name="Wu L."/>
            <person name="Ma J."/>
        </authorList>
    </citation>
    <scope>NUCLEOTIDE SEQUENCE [LARGE SCALE GENOMIC DNA]</scope>
    <source>
        <strain evidence="3">CGMCC 4.1641</strain>
    </source>
</reference>
<name>A0ABV8SEN5_9BACL</name>
<feature type="region of interest" description="Disordered" evidence="1">
    <location>
        <begin position="79"/>
        <end position="130"/>
    </location>
</feature>
<feature type="compositionally biased region" description="Basic and acidic residues" evidence="1">
    <location>
        <begin position="112"/>
        <end position="130"/>
    </location>
</feature>
<protein>
    <submittedName>
        <fullName evidence="2">Uncharacterized protein</fullName>
    </submittedName>
</protein>
<comment type="caution">
    <text evidence="2">The sequence shown here is derived from an EMBL/GenBank/DDBJ whole genome shotgun (WGS) entry which is preliminary data.</text>
</comment>
<organism evidence="2 3">
    <name type="scientific">Cohnella boryungensis</name>
    <dbReference type="NCBI Taxonomy" id="768479"/>
    <lineage>
        <taxon>Bacteria</taxon>
        <taxon>Bacillati</taxon>
        <taxon>Bacillota</taxon>
        <taxon>Bacilli</taxon>
        <taxon>Bacillales</taxon>
        <taxon>Paenibacillaceae</taxon>
        <taxon>Cohnella</taxon>
    </lineage>
</organism>
<gene>
    <name evidence="2" type="ORF">ACFO1S_21665</name>
</gene>
<dbReference type="EMBL" id="JBHSED010000049">
    <property type="protein sequence ID" value="MFC4306043.1"/>
    <property type="molecule type" value="Genomic_DNA"/>
</dbReference>
<feature type="compositionally biased region" description="Basic and acidic residues" evidence="1">
    <location>
        <begin position="84"/>
        <end position="97"/>
    </location>
</feature>
<evidence type="ECO:0000313" key="3">
    <source>
        <dbReference type="Proteomes" id="UP001595755"/>
    </source>
</evidence>
<evidence type="ECO:0000256" key="1">
    <source>
        <dbReference type="SAM" id="MobiDB-lite"/>
    </source>
</evidence>
<dbReference type="Proteomes" id="UP001595755">
    <property type="component" value="Unassembled WGS sequence"/>
</dbReference>
<accession>A0ABV8SEN5</accession>
<sequence>MMNRDFSGCAVATFSKRMNDNTIGTITIEGKQLKKAFIYNFSLGRNVQLLGIPVRGVVNEYDKSYTALVEGFVDADGMIMDRSSGNHDSDDAEEKSRSGLRRTRQSRVGSGQRRDRPTEERRERSSAQKG</sequence>
<dbReference type="RefSeq" id="WP_378127542.1">
    <property type="nucleotide sequence ID" value="NZ_JBHSED010000049.1"/>
</dbReference>
<evidence type="ECO:0000313" key="2">
    <source>
        <dbReference type="EMBL" id="MFC4306043.1"/>
    </source>
</evidence>
<proteinExistence type="predicted"/>